<dbReference type="Gene3D" id="2.60.40.1240">
    <property type="match status" value="1"/>
</dbReference>
<evidence type="ECO:0008006" key="4">
    <source>
        <dbReference type="Google" id="ProtNLM"/>
    </source>
</evidence>
<sequence>MLALGKTFTFENNTMTTTVLRYKQPIGEAGDGALKKGEALGGLEVKTCNLATASKPQQVSVAPWSLAWSDGTTTSTYWSGVVSAEYPYDPKTLKPGRCVKGWVVFTVPAKGKPSVAAYEGQANEGQPAEWKLS</sequence>
<proteinExistence type="predicted"/>
<dbReference type="AlphaFoldDB" id="A0A317CYU2"/>
<dbReference type="EMBL" id="QGKS01000482">
    <property type="protein sequence ID" value="PWR07362.1"/>
    <property type="molecule type" value="Genomic_DNA"/>
</dbReference>
<protein>
    <recommendedName>
        <fullName evidence="4">DUF4352 domain-containing protein</fullName>
    </recommendedName>
</protein>
<keyword evidence="1" id="KW-0732">Signal</keyword>
<evidence type="ECO:0000313" key="2">
    <source>
        <dbReference type="EMBL" id="PWR07362.1"/>
    </source>
</evidence>
<name>A0A317CYU2_9ACTN</name>
<comment type="caution">
    <text evidence="2">The sequence shown here is derived from an EMBL/GenBank/DDBJ whole genome shotgun (WGS) entry which is preliminary data.</text>
</comment>
<dbReference type="InterPro" id="IPR029050">
    <property type="entry name" value="Immunoprotect_excell_Ig-like"/>
</dbReference>
<organism evidence="2 3">
    <name type="scientific">Micromonospora sicca</name>
    <dbReference type="NCBI Taxonomy" id="2202420"/>
    <lineage>
        <taxon>Bacteria</taxon>
        <taxon>Bacillati</taxon>
        <taxon>Actinomycetota</taxon>
        <taxon>Actinomycetes</taxon>
        <taxon>Micromonosporales</taxon>
        <taxon>Micromonosporaceae</taxon>
        <taxon>Micromonospora</taxon>
    </lineage>
</organism>
<evidence type="ECO:0000256" key="1">
    <source>
        <dbReference type="ARBA" id="ARBA00022729"/>
    </source>
</evidence>
<dbReference type="Proteomes" id="UP000246050">
    <property type="component" value="Unassembled WGS sequence"/>
</dbReference>
<gene>
    <name evidence="2" type="ORF">DKT69_34930</name>
</gene>
<accession>A0A317CYU2</accession>
<reference evidence="2 3" key="1">
    <citation type="submission" date="2018-05" db="EMBL/GenBank/DDBJ databases">
        <title>Micromonosporas from Atacama Desert.</title>
        <authorList>
            <person name="Carro L."/>
            <person name="Golinska P."/>
            <person name="Klenk H.-P."/>
            <person name="Goodfellow M."/>
        </authorList>
    </citation>
    <scope>NUCLEOTIDE SEQUENCE [LARGE SCALE GENOMIC DNA]</scope>
    <source>
        <strain evidence="2 3">4G51</strain>
    </source>
</reference>
<evidence type="ECO:0000313" key="3">
    <source>
        <dbReference type="Proteomes" id="UP000246050"/>
    </source>
</evidence>